<keyword evidence="4 6" id="KW-1133">Transmembrane helix</keyword>
<proteinExistence type="predicted"/>
<dbReference type="AlphaFoldDB" id="A0A3B0ZPN3"/>
<reference evidence="8" key="1">
    <citation type="submission" date="2018-06" db="EMBL/GenBank/DDBJ databases">
        <authorList>
            <person name="Zhirakovskaya E."/>
        </authorList>
    </citation>
    <scope>NUCLEOTIDE SEQUENCE</scope>
</reference>
<dbReference type="Pfam" id="PF12823">
    <property type="entry name" value="DUF3817"/>
    <property type="match status" value="1"/>
</dbReference>
<dbReference type="EMBL" id="UOFQ01000129">
    <property type="protein sequence ID" value="VAW89307.1"/>
    <property type="molecule type" value="Genomic_DNA"/>
</dbReference>
<organism evidence="8">
    <name type="scientific">hydrothermal vent metagenome</name>
    <dbReference type="NCBI Taxonomy" id="652676"/>
    <lineage>
        <taxon>unclassified sequences</taxon>
        <taxon>metagenomes</taxon>
        <taxon>ecological metagenomes</taxon>
    </lineage>
</organism>
<dbReference type="PANTHER" id="PTHR40077">
    <property type="entry name" value="MEMBRANE PROTEIN-RELATED"/>
    <property type="match status" value="1"/>
</dbReference>
<dbReference type="GO" id="GO:0005886">
    <property type="term" value="C:plasma membrane"/>
    <property type="evidence" value="ECO:0007669"/>
    <property type="project" value="UniProtKB-SubCell"/>
</dbReference>
<dbReference type="NCBIfam" id="TIGR03954">
    <property type="entry name" value="integ_memb_HG"/>
    <property type="match status" value="1"/>
</dbReference>
<sequence length="100" mass="11189">MLRTFRIISMVEGISFLLLLFAAMPAKYYLGVPEAVTVMGWAHGMLFMLYVGSATMVMQRHKLPDMTSGLILLAGVTPFVCFYLEKKLREIPTQPSSEIA</sequence>
<keyword evidence="2" id="KW-1003">Cell membrane</keyword>
<evidence type="ECO:0000256" key="3">
    <source>
        <dbReference type="ARBA" id="ARBA00022692"/>
    </source>
</evidence>
<evidence type="ECO:0000259" key="7">
    <source>
        <dbReference type="Pfam" id="PF12823"/>
    </source>
</evidence>
<feature type="transmembrane region" description="Helical" evidence="6">
    <location>
        <begin position="7"/>
        <end position="26"/>
    </location>
</feature>
<evidence type="ECO:0000313" key="8">
    <source>
        <dbReference type="EMBL" id="VAW89307.1"/>
    </source>
</evidence>
<keyword evidence="5 6" id="KW-0472">Membrane</keyword>
<name>A0A3B0ZPN3_9ZZZZ</name>
<evidence type="ECO:0000256" key="1">
    <source>
        <dbReference type="ARBA" id="ARBA00004651"/>
    </source>
</evidence>
<comment type="subcellular location">
    <subcellularLocation>
        <location evidence="1">Cell membrane</location>
        <topology evidence="1">Multi-pass membrane protein</topology>
    </subcellularLocation>
</comment>
<dbReference type="PANTHER" id="PTHR40077:SF1">
    <property type="entry name" value="MEMBRANE PROTEIN"/>
    <property type="match status" value="1"/>
</dbReference>
<evidence type="ECO:0000256" key="6">
    <source>
        <dbReference type="SAM" id="Phobius"/>
    </source>
</evidence>
<feature type="domain" description="DUF3817" evidence="7">
    <location>
        <begin position="2"/>
        <end position="89"/>
    </location>
</feature>
<feature type="transmembrane region" description="Helical" evidence="6">
    <location>
        <begin position="38"/>
        <end position="57"/>
    </location>
</feature>
<evidence type="ECO:0000256" key="2">
    <source>
        <dbReference type="ARBA" id="ARBA00022475"/>
    </source>
</evidence>
<protein>
    <recommendedName>
        <fullName evidence="7">DUF3817 domain-containing protein</fullName>
    </recommendedName>
</protein>
<dbReference type="InterPro" id="IPR023845">
    <property type="entry name" value="DUF3817_TM"/>
</dbReference>
<accession>A0A3B0ZPN3</accession>
<evidence type="ECO:0000256" key="5">
    <source>
        <dbReference type="ARBA" id="ARBA00023136"/>
    </source>
</evidence>
<evidence type="ECO:0000256" key="4">
    <source>
        <dbReference type="ARBA" id="ARBA00022989"/>
    </source>
</evidence>
<keyword evidence="3 6" id="KW-0812">Transmembrane</keyword>
<gene>
    <name evidence="8" type="ORF">MNBD_GAMMA17-1252</name>
</gene>